<dbReference type="Gene3D" id="3.90.320.10">
    <property type="match status" value="1"/>
</dbReference>
<accession>V5GJY9</accession>
<feature type="domain" description="YqaJ viral recombinase" evidence="1">
    <location>
        <begin position="57"/>
        <end position="201"/>
    </location>
</feature>
<dbReference type="EMBL" id="GALX01004057">
    <property type="protein sequence ID" value="JAB64409.1"/>
    <property type="molecule type" value="Transcribed_RNA"/>
</dbReference>
<reference evidence="2" key="1">
    <citation type="submission" date="2013-07" db="EMBL/GenBank/DDBJ databases">
        <title>Midgut Transcriptome Profiling of Anoplphora glabripennis, a Lignocellulose Degrading, Wood-Boring Cerambycid.</title>
        <authorList>
            <person name="Scully E.D."/>
            <person name="Hoover K."/>
            <person name="Carlson J.E."/>
            <person name="Tien M."/>
            <person name="Geib S.M."/>
        </authorList>
    </citation>
    <scope>NUCLEOTIDE SEQUENCE</scope>
</reference>
<dbReference type="InterPro" id="IPR011604">
    <property type="entry name" value="PDDEXK-like_dom_sf"/>
</dbReference>
<dbReference type="CDD" id="cd22343">
    <property type="entry name" value="PDDEXK_lambda_exonuclease-like"/>
    <property type="match status" value="1"/>
</dbReference>
<dbReference type="PANTHER" id="PTHR46609:SF8">
    <property type="entry name" value="YQAJ VIRAL RECOMBINASE DOMAIN-CONTAINING PROTEIN"/>
    <property type="match status" value="1"/>
</dbReference>
<dbReference type="Pfam" id="PF09588">
    <property type="entry name" value="YqaJ"/>
    <property type="match status" value="1"/>
</dbReference>
<organism evidence="2">
    <name type="scientific">Anoplophora glabripennis</name>
    <name type="common">Asian longhorn beetle</name>
    <name type="synonym">Anoplophora nobilis</name>
    <dbReference type="NCBI Taxonomy" id="217634"/>
    <lineage>
        <taxon>Eukaryota</taxon>
        <taxon>Metazoa</taxon>
        <taxon>Ecdysozoa</taxon>
        <taxon>Arthropoda</taxon>
        <taxon>Hexapoda</taxon>
        <taxon>Insecta</taxon>
        <taxon>Pterygota</taxon>
        <taxon>Neoptera</taxon>
        <taxon>Endopterygota</taxon>
        <taxon>Coleoptera</taxon>
        <taxon>Polyphaga</taxon>
        <taxon>Cucujiformia</taxon>
        <taxon>Chrysomeloidea</taxon>
        <taxon>Cerambycidae</taxon>
        <taxon>Lamiinae</taxon>
        <taxon>Lamiini</taxon>
        <taxon>Anoplophora</taxon>
    </lineage>
</organism>
<dbReference type="InterPro" id="IPR019080">
    <property type="entry name" value="YqaJ_viral_recombinase"/>
</dbReference>
<feature type="non-terminal residue" evidence="2">
    <location>
        <position position="325"/>
    </location>
</feature>
<evidence type="ECO:0000259" key="1">
    <source>
        <dbReference type="Pfam" id="PF09588"/>
    </source>
</evidence>
<dbReference type="InterPro" id="IPR011335">
    <property type="entry name" value="Restrct_endonuc-II-like"/>
</dbReference>
<feature type="non-terminal residue" evidence="2">
    <location>
        <position position="1"/>
    </location>
</feature>
<dbReference type="GO" id="GO:0006281">
    <property type="term" value="P:DNA repair"/>
    <property type="evidence" value="ECO:0007669"/>
    <property type="project" value="UniProtKB-ARBA"/>
</dbReference>
<dbReference type="PANTHER" id="PTHR46609">
    <property type="entry name" value="EXONUCLEASE, PHAGE-TYPE/RECB, C-TERMINAL DOMAIN-CONTAINING PROTEIN"/>
    <property type="match status" value="1"/>
</dbReference>
<dbReference type="AlphaFoldDB" id="V5GJY9"/>
<evidence type="ECO:0000313" key="2">
    <source>
        <dbReference type="EMBL" id="JAB64409.1"/>
    </source>
</evidence>
<name>V5GJY9_ANOGL</name>
<proteinExistence type="predicted"/>
<protein>
    <recommendedName>
        <fullName evidence="1">YqaJ viral recombinase domain-containing protein</fullName>
    </recommendedName>
</protein>
<sequence length="325" mass="37341">KGTLLKQTLQSISAKSTSLKTDLQAKCQKWIHDIKLNHNEITLLAAKTIDQSKSQLWHEERRKRLTASNFGSICKSKSNISLGKNVEKILYKSNFQCAATEYGVKNEVVALDAYCKQYPHIIVSRTGLVVDEILRFLACSPDALADQDGIIEIKCPFSIISLNLTEAISNGLLSFYSRKENLLQNHLYYFQVQGTLSITNRDWCDFVVFTSSGLHVERIHRDNLSWKKNMLDLLVEFYLFYLLPEIVETVHPQPIERREWNSSGIIDPKLAEPDSKTLVKRHPNGLIQNRNYYKKFEKYGKYVVCKFNLLLNKNLTIDDFSTLTG</sequence>
<dbReference type="InterPro" id="IPR051703">
    <property type="entry name" value="NF-kappa-B_Signaling_Reg"/>
</dbReference>
<dbReference type="SUPFAM" id="SSF52980">
    <property type="entry name" value="Restriction endonuclease-like"/>
    <property type="match status" value="1"/>
</dbReference>